<protein>
    <recommendedName>
        <fullName evidence="3">C2 domain-containing protein</fullName>
    </recommendedName>
</protein>
<gene>
    <name evidence="4" type="ORF">MATL_G00200230</name>
</gene>
<dbReference type="Pfam" id="PF00168">
    <property type="entry name" value="C2"/>
    <property type="match status" value="2"/>
</dbReference>
<feature type="compositionally biased region" description="Basic and acidic residues" evidence="2">
    <location>
        <begin position="414"/>
        <end position="423"/>
    </location>
</feature>
<dbReference type="CDD" id="cd08408">
    <property type="entry name" value="C2B_Synaptotagmin-14_16"/>
    <property type="match status" value="1"/>
</dbReference>
<evidence type="ECO:0000256" key="1">
    <source>
        <dbReference type="ARBA" id="ARBA00006996"/>
    </source>
</evidence>
<dbReference type="InterPro" id="IPR035892">
    <property type="entry name" value="C2_domain_sf"/>
</dbReference>
<dbReference type="PANTHER" id="PTHR46129:SF1">
    <property type="entry name" value="SYNAPTOTAGMIN XIVB ISOFORM X1"/>
    <property type="match status" value="1"/>
</dbReference>
<evidence type="ECO:0000256" key="2">
    <source>
        <dbReference type="SAM" id="MobiDB-lite"/>
    </source>
</evidence>
<proteinExistence type="inferred from homology"/>
<accession>A0A9D3PM36</accession>
<feature type="compositionally biased region" description="Basic and acidic residues" evidence="2">
    <location>
        <begin position="276"/>
        <end position="301"/>
    </location>
</feature>
<dbReference type="CDD" id="cd08389">
    <property type="entry name" value="C2A_Synaptotagmin-14_16"/>
    <property type="match status" value="1"/>
</dbReference>
<evidence type="ECO:0000313" key="5">
    <source>
        <dbReference type="Proteomes" id="UP001046870"/>
    </source>
</evidence>
<dbReference type="EMBL" id="JAFDVH010000018">
    <property type="protein sequence ID" value="KAG7460572.1"/>
    <property type="molecule type" value="Genomic_DNA"/>
</dbReference>
<dbReference type="InterPro" id="IPR000008">
    <property type="entry name" value="C2_dom"/>
</dbReference>
<dbReference type="SMART" id="SM00239">
    <property type="entry name" value="C2"/>
    <property type="match status" value="2"/>
</dbReference>
<comment type="caution">
    <text evidence="4">The sequence shown here is derived from an EMBL/GenBank/DDBJ whole genome shotgun (WGS) entry which is preliminary data.</text>
</comment>
<feature type="region of interest" description="Disordered" evidence="2">
    <location>
        <begin position="54"/>
        <end position="463"/>
    </location>
</feature>
<dbReference type="SUPFAM" id="SSF49562">
    <property type="entry name" value="C2 domain (Calcium/lipid-binding domain, CaLB)"/>
    <property type="match status" value="2"/>
</dbReference>
<feature type="compositionally biased region" description="Pro residues" evidence="2">
    <location>
        <begin position="370"/>
        <end position="381"/>
    </location>
</feature>
<feature type="compositionally biased region" description="Polar residues" evidence="2">
    <location>
        <begin position="354"/>
        <end position="368"/>
    </location>
</feature>
<evidence type="ECO:0000313" key="4">
    <source>
        <dbReference type="EMBL" id="KAG7460572.1"/>
    </source>
</evidence>
<feature type="compositionally biased region" description="Polar residues" evidence="2">
    <location>
        <begin position="337"/>
        <end position="346"/>
    </location>
</feature>
<feature type="compositionally biased region" description="Basic and acidic residues" evidence="2">
    <location>
        <begin position="92"/>
        <end position="103"/>
    </location>
</feature>
<dbReference type="Proteomes" id="UP001046870">
    <property type="component" value="Chromosome 18"/>
</dbReference>
<feature type="domain" description="C2" evidence="3">
    <location>
        <begin position="621"/>
        <end position="777"/>
    </location>
</feature>
<dbReference type="Gene3D" id="2.60.40.150">
    <property type="entry name" value="C2 domain"/>
    <property type="match status" value="2"/>
</dbReference>
<feature type="compositionally biased region" description="Basic and acidic residues" evidence="2">
    <location>
        <begin position="206"/>
        <end position="266"/>
    </location>
</feature>
<feature type="compositionally biased region" description="Basic and acidic residues" evidence="2">
    <location>
        <begin position="61"/>
        <end position="79"/>
    </location>
</feature>
<dbReference type="AlphaFoldDB" id="A0A9D3PM36"/>
<organism evidence="4 5">
    <name type="scientific">Megalops atlanticus</name>
    <name type="common">Tarpon</name>
    <name type="synonym">Clupea gigantea</name>
    <dbReference type="NCBI Taxonomy" id="7932"/>
    <lineage>
        <taxon>Eukaryota</taxon>
        <taxon>Metazoa</taxon>
        <taxon>Chordata</taxon>
        <taxon>Craniata</taxon>
        <taxon>Vertebrata</taxon>
        <taxon>Euteleostomi</taxon>
        <taxon>Actinopterygii</taxon>
        <taxon>Neopterygii</taxon>
        <taxon>Teleostei</taxon>
        <taxon>Elopiformes</taxon>
        <taxon>Megalopidae</taxon>
        <taxon>Megalops</taxon>
    </lineage>
</organism>
<name>A0A9D3PM36_MEGAT</name>
<keyword evidence="5" id="KW-1185">Reference proteome</keyword>
<sequence length="782" mass="85576">MAFFRSFQQNLPSVSSILDSVSSAVDDLATAVGDVTYTVSDQLAEQVTTLINKVQTEEEENSGKMEAPDSCRGEQDEGRRKIKQPAPSSRCQDPESHSEECRAKSSHSPETAARTQGPADRGRGEGRRSTRNTEESNALEEGAWSHSQKHRDEPENNPEELDGSAGGSRGHDPKDGVPPSLTGRATRRGKRAQNGEAEDEVCQNSTREKPHPDTKASKDKPKSLTKEHEEERGAEDTALDSKRRDEASRRPRAGREGEDSAQEKAAQDAGSGKAPHRQDRGKSGSGTRNEKSRGNPGKDGDLQESSSSDGEGGGRRKQAESAAHSPAEHHGKAYGWETQQKYSPQTPECAGYSSEASTEEANCIQRISRTPPPEEPQPPPYRDQHGAARKPAACSGARHSNRAGNTKRHSLAKRTSDGSKEEQAESPLTQHREEDPPSDSTAVVGLEDASAPGSELHLSEGYEPEPLAKYGTLDVAFDYDSGEQRLAVTVTAATDIPALRRMANVSWQVHLVLLPTKQQRAKTGVQKGPCPVFTETFKFSCVESDTICSYAVRFRLYSVRRMRKERVMGEKVFYLTKLNLQGKMSVPVALDPGCTLTGCGSVRSLSYSDGAASYRSAEQDSRPEILLGLVYSATTGRLSVEVIKGSHFRTAPDKPPTLSDGFFCCLKHLIGGQLYIVPDTYVKLTMMNSMGQEMSKCKTSTCRGQPDPTYKETFVFQVALFQLSEVTLLLSVYCRRGVRRRDRLGWLSLGLSSSGAVETSHWAQMKQAEGQQVCRWHTLLDS</sequence>
<evidence type="ECO:0000259" key="3">
    <source>
        <dbReference type="PROSITE" id="PS50004"/>
    </source>
</evidence>
<comment type="similarity">
    <text evidence="1">Belongs to the synaptotagmin family.</text>
</comment>
<dbReference type="PANTHER" id="PTHR46129">
    <property type="entry name" value="SYNAPTOTAGMIN 14, ISOFORM D"/>
    <property type="match status" value="1"/>
</dbReference>
<feature type="compositionally biased region" description="Basic residues" evidence="2">
    <location>
        <begin position="399"/>
        <end position="412"/>
    </location>
</feature>
<feature type="compositionally biased region" description="Basic and acidic residues" evidence="2">
    <location>
        <begin position="120"/>
        <end position="134"/>
    </location>
</feature>
<dbReference type="OrthoDB" id="5978493at2759"/>
<dbReference type="InterPro" id="IPR043541">
    <property type="entry name" value="SYT14/14L/16"/>
</dbReference>
<feature type="domain" description="C2" evidence="3">
    <location>
        <begin position="469"/>
        <end position="588"/>
    </location>
</feature>
<dbReference type="GO" id="GO:0005543">
    <property type="term" value="F:phospholipid binding"/>
    <property type="evidence" value="ECO:0007669"/>
    <property type="project" value="TreeGrafter"/>
</dbReference>
<reference evidence="4" key="1">
    <citation type="submission" date="2021-01" db="EMBL/GenBank/DDBJ databases">
        <authorList>
            <person name="Zahm M."/>
            <person name="Roques C."/>
            <person name="Cabau C."/>
            <person name="Klopp C."/>
            <person name="Donnadieu C."/>
            <person name="Jouanno E."/>
            <person name="Lampietro C."/>
            <person name="Louis A."/>
            <person name="Herpin A."/>
            <person name="Echchiki A."/>
            <person name="Berthelot C."/>
            <person name="Parey E."/>
            <person name="Roest-Crollius H."/>
            <person name="Braasch I."/>
            <person name="Postlethwait J."/>
            <person name="Bobe J."/>
            <person name="Montfort J."/>
            <person name="Bouchez O."/>
            <person name="Begum T."/>
            <person name="Mejri S."/>
            <person name="Adams A."/>
            <person name="Chen W.-J."/>
            <person name="Guiguen Y."/>
        </authorList>
    </citation>
    <scope>NUCLEOTIDE SEQUENCE</scope>
    <source>
        <strain evidence="4">YG-15Mar2019-1</strain>
        <tissue evidence="4">Brain</tissue>
    </source>
</reference>
<dbReference type="PROSITE" id="PS50004">
    <property type="entry name" value="C2"/>
    <property type="match status" value="2"/>
</dbReference>